<dbReference type="RefSeq" id="WP_109418364.1">
    <property type="nucleotide sequence ID" value="NZ_QEAS01000035.1"/>
</dbReference>
<keyword evidence="3" id="KW-1185">Reference proteome</keyword>
<dbReference type="InterPro" id="IPR010982">
    <property type="entry name" value="Lambda_DNA-bd_dom_sf"/>
</dbReference>
<dbReference type="Pfam" id="PF01381">
    <property type="entry name" value="HTH_3"/>
    <property type="match status" value="1"/>
</dbReference>
<dbReference type="GO" id="GO:0003677">
    <property type="term" value="F:DNA binding"/>
    <property type="evidence" value="ECO:0007669"/>
    <property type="project" value="InterPro"/>
</dbReference>
<dbReference type="OrthoDB" id="1262282at2"/>
<dbReference type="CDD" id="cd00093">
    <property type="entry name" value="HTH_XRE"/>
    <property type="match status" value="1"/>
</dbReference>
<dbReference type="SUPFAM" id="SSF47413">
    <property type="entry name" value="lambda repressor-like DNA-binding domains"/>
    <property type="match status" value="1"/>
</dbReference>
<sequence>MEKLINDVAVEFGQQLEKYLNHYGLAEADVAKMIGSNTESIKQIIRGEKNIVLKTAEQISKVFGLRYFKFGDPEFDFLDAESLPEETRLIISKRRKIGKPIVDRNNELKLSHHIIAALKSENLPLEFTSSDLFNLLPVNIQQSIKQPSRITDAFIKNNDLKKLVVDTNRKRRADGKRGRGLILYKLKKRDN</sequence>
<dbReference type="Gene3D" id="1.10.260.40">
    <property type="entry name" value="lambda repressor-like DNA-binding domains"/>
    <property type="match status" value="1"/>
</dbReference>
<reference evidence="2 3" key="1">
    <citation type="submission" date="2018-04" db="EMBL/GenBank/DDBJ databases">
        <title>Pedobacter chongqingensis sp. nov., isolated from a rottenly hemp rope.</title>
        <authorList>
            <person name="Cai Y."/>
        </authorList>
    </citation>
    <scope>NUCLEOTIDE SEQUENCE [LARGE SCALE GENOMIC DNA]</scope>
    <source>
        <strain evidence="2 3">FJ4-8</strain>
    </source>
</reference>
<proteinExistence type="predicted"/>
<dbReference type="PROSITE" id="PS50943">
    <property type="entry name" value="HTH_CROC1"/>
    <property type="match status" value="1"/>
</dbReference>
<feature type="domain" description="HTH cro/C1-type" evidence="1">
    <location>
        <begin position="28"/>
        <end position="68"/>
    </location>
</feature>
<evidence type="ECO:0000313" key="2">
    <source>
        <dbReference type="EMBL" id="PWG78103.1"/>
    </source>
</evidence>
<comment type="caution">
    <text evidence="2">The sequence shown here is derived from an EMBL/GenBank/DDBJ whole genome shotgun (WGS) entry which is preliminary data.</text>
</comment>
<accession>A0A2U2P9Q3</accession>
<gene>
    <name evidence="2" type="ORF">DDR33_24105</name>
</gene>
<organism evidence="2 3">
    <name type="scientific">Pararcticibacter amylolyticus</name>
    <dbReference type="NCBI Taxonomy" id="2173175"/>
    <lineage>
        <taxon>Bacteria</taxon>
        <taxon>Pseudomonadati</taxon>
        <taxon>Bacteroidota</taxon>
        <taxon>Sphingobacteriia</taxon>
        <taxon>Sphingobacteriales</taxon>
        <taxon>Sphingobacteriaceae</taxon>
        <taxon>Pararcticibacter</taxon>
    </lineage>
</organism>
<evidence type="ECO:0000259" key="1">
    <source>
        <dbReference type="PROSITE" id="PS50943"/>
    </source>
</evidence>
<dbReference type="EMBL" id="QEAS01000035">
    <property type="protein sequence ID" value="PWG78103.1"/>
    <property type="molecule type" value="Genomic_DNA"/>
</dbReference>
<dbReference type="AlphaFoldDB" id="A0A2U2P9Q3"/>
<protein>
    <recommendedName>
        <fullName evidence="1">HTH cro/C1-type domain-containing protein</fullName>
    </recommendedName>
</protein>
<dbReference type="Proteomes" id="UP000245647">
    <property type="component" value="Unassembled WGS sequence"/>
</dbReference>
<evidence type="ECO:0000313" key="3">
    <source>
        <dbReference type="Proteomes" id="UP000245647"/>
    </source>
</evidence>
<dbReference type="InterPro" id="IPR001387">
    <property type="entry name" value="Cro/C1-type_HTH"/>
</dbReference>
<name>A0A2U2P9Q3_9SPHI</name>